<reference evidence="10 11" key="1">
    <citation type="submission" date="2018-03" db="EMBL/GenBank/DDBJ databases">
        <authorList>
            <person name="Keele B.F."/>
        </authorList>
    </citation>
    <scope>NUCLEOTIDE SEQUENCE [LARGE SCALE GENOMIC DNA]</scope>
    <source>
        <strain evidence="10 11">CeCT 8812</strain>
    </source>
</reference>
<evidence type="ECO:0000256" key="4">
    <source>
        <dbReference type="ARBA" id="ARBA00023125"/>
    </source>
</evidence>
<evidence type="ECO:0000256" key="1">
    <source>
        <dbReference type="ARBA" id="ARBA00004719"/>
    </source>
</evidence>
<dbReference type="EMBL" id="OMKW01000001">
    <property type="protein sequence ID" value="SPF28433.1"/>
    <property type="molecule type" value="Genomic_DNA"/>
</dbReference>
<comment type="function">
    <text evidence="7">Repressor involved in choline regulation of the bet genes.</text>
</comment>
<dbReference type="InterPro" id="IPR017757">
    <property type="entry name" value="Tscrpt_rep_BetI"/>
</dbReference>
<dbReference type="GO" id="GO:0003700">
    <property type="term" value="F:DNA-binding transcription factor activity"/>
    <property type="evidence" value="ECO:0007669"/>
    <property type="project" value="UniProtKB-UniRule"/>
</dbReference>
<gene>
    <name evidence="10" type="primary">betI_1</name>
    <name evidence="7" type="synonym">betI</name>
    <name evidence="10" type="ORF">POI8812_00733</name>
</gene>
<comment type="function">
    <text evidence="6">Repressor involved in the biosynthesis of the osmoprotectant glycine betaine. It represses transcription of the choline transporter BetT and the genes of BetAB involved in the synthesis of glycine betaine.</text>
</comment>
<sequence length="189" mass="20359">MPKVGMEAPRRAALVQATVAEVGAAGSLDVSVAQIARRAGMSSALAHHYFGSKQRIFSAAMRYILTAYGNSVRARLAVAATPRERVEAIVAASLDAEQFAAQTVSAWLQFYVYAQTEPEAARLLSIYIRRLRSNLVHALKPDFGDAAHDTAEGVAALIDGFYIRHALRGATPDARQMQRIIASYLDGAA</sequence>
<dbReference type="Gene3D" id="1.10.357.10">
    <property type="entry name" value="Tetracycline Repressor, domain 2"/>
    <property type="match status" value="1"/>
</dbReference>
<evidence type="ECO:0000256" key="8">
    <source>
        <dbReference type="PROSITE-ProRule" id="PRU00335"/>
    </source>
</evidence>
<evidence type="ECO:0000313" key="10">
    <source>
        <dbReference type="EMBL" id="SPF28433.1"/>
    </source>
</evidence>
<dbReference type="GO" id="GO:0000976">
    <property type="term" value="F:transcription cis-regulatory region binding"/>
    <property type="evidence" value="ECO:0007669"/>
    <property type="project" value="TreeGrafter"/>
</dbReference>
<evidence type="ECO:0000256" key="5">
    <source>
        <dbReference type="ARBA" id="ARBA00023163"/>
    </source>
</evidence>
<comment type="pathway">
    <text evidence="1 7">Amine and polyamine biosynthesis; betaine biosynthesis via choline pathway [regulation].</text>
</comment>
<name>A0A2R8A873_9RHOB</name>
<protein>
    <recommendedName>
        <fullName evidence="7">HTH-type transcriptional regulator BetI</fullName>
    </recommendedName>
</protein>
<keyword evidence="4 7" id="KW-0238">DNA-binding</keyword>
<dbReference type="GO" id="GO:0019285">
    <property type="term" value="P:glycine betaine biosynthetic process from choline"/>
    <property type="evidence" value="ECO:0007669"/>
    <property type="project" value="UniProtKB-UniRule"/>
</dbReference>
<evidence type="ECO:0000259" key="9">
    <source>
        <dbReference type="PROSITE" id="PS50977"/>
    </source>
</evidence>
<evidence type="ECO:0000313" key="11">
    <source>
        <dbReference type="Proteomes" id="UP000244932"/>
    </source>
</evidence>
<evidence type="ECO:0000256" key="6">
    <source>
        <dbReference type="ARBA" id="ARBA00024936"/>
    </source>
</evidence>
<dbReference type="InterPro" id="IPR050109">
    <property type="entry name" value="HTH-type_TetR-like_transc_reg"/>
</dbReference>
<feature type="domain" description="HTH tetR-type" evidence="9">
    <location>
        <begin position="8"/>
        <end position="68"/>
    </location>
</feature>
<dbReference type="InterPro" id="IPR001647">
    <property type="entry name" value="HTH_TetR"/>
</dbReference>
<keyword evidence="2 7" id="KW-0678">Repressor</keyword>
<keyword evidence="3 7" id="KW-0805">Transcription regulation</keyword>
<accession>A0A2R8A873</accession>
<proteinExistence type="inferred from homology"/>
<dbReference type="OrthoDB" id="7618612at2"/>
<dbReference type="GO" id="GO:0045892">
    <property type="term" value="P:negative regulation of DNA-templated transcription"/>
    <property type="evidence" value="ECO:0007669"/>
    <property type="project" value="UniProtKB-UniRule"/>
</dbReference>
<evidence type="ECO:0000256" key="3">
    <source>
        <dbReference type="ARBA" id="ARBA00023015"/>
    </source>
</evidence>
<feature type="DNA-binding region" description="H-T-H motif" evidence="7 8">
    <location>
        <begin position="31"/>
        <end position="50"/>
    </location>
</feature>
<dbReference type="SUPFAM" id="SSF48498">
    <property type="entry name" value="Tetracyclin repressor-like, C-terminal domain"/>
    <property type="match status" value="1"/>
</dbReference>
<organism evidence="10 11">
    <name type="scientific">Pontivivens insulae</name>
    <dbReference type="NCBI Taxonomy" id="1639689"/>
    <lineage>
        <taxon>Bacteria</taxon>
        <taxon>Pseudomonadati</taxon>
        <taxon>Pseudomonadota</taxon>
        <taxon>Alphaproteobacteria</taxon>
        <taxon>Rhodobacterales</taxon>
        <taxon>Paracoccaceae</taxon>
        <taxon>Pontivivens</taxon>
    </lineage>
</organism>
<dbReference type="RefSeq" id="WP_108781138.1">
    <property type="nucleotide sequence ID" value="NZ_OMKW01000001.1"/>
</dbReference>
<dbReference type="SUPFAM" id="SSF46689">
    <property type="entry name" value="Homeodomain-like"/>
    <property type="match status" value="1"/>
</dbReference>
<evidence type="ECO:0000256" key="7">
    <source>
        <dbReference type="HAMAP-Rule" id="MF_00768"/>
    </source>
</evidence>
<dbReference type="InterPro" id="IPR009057">
    <property type="entry name" value="Homeodomain-like_sf"/>
</dbReference>
<evidence type="ECO:0000256" key="2">
    <source>
        <dbReference type="ARBA" id="ARBA00022491"/>
    </source>
</evidence>
<dbReference type="InterPro" id="IPR039538">
    <property type="entry name" value="BetI_C"/>
</dbReference>
<dbReference type="PROSITE" id="PS50977">
    <property type="entry name" value="HTH_TETR_2"/>
    <property type="match status" value="1"/>
</dbReference>
<dbReference type="NCBIfam" id="TIGR03384">
    <property type="entry name" value="betaine_BetI"/>
    <property type="match status" value="1"/>
</dbReference>
<dbReference type="Pfam" id="PF13977">
    <property type="entry name" value="TetR_C_6"/>
    <property type="match status" value="1"/>
</dbReference>
<dbReference type="PANTHER" id="PTHR30055:SF234">
    <property type="entry name" value="HTH-TYPE TRANSCRIPTIONAL REGULATOR BETI"/>
    <property type="match status" value="1"/>
</dbReference>
<dbReference type="Proteomes" id="UP000244932">
    <property type="component" value="Unassembled WGS sequence"/>
</dbReference>
<dbReference type="InterPro" id="IPR036271">
    <property type="entry name" value="Tet_transcr_reg_TetR-rel_C_sf"/>
</dbReference>
<dbReference type="Pfam" id="PF00440">
    <property type="entry name" value="TetR_N"/>
    <property type="match status" value="1"/>
</dbReference>
<dbReference type="HAMAP" id="MF_00768">
    <property type="entry name" value="HTH_type_BetI"/>
    <property type="match status" value="1"/>
</dbReference>
<dbReference type="NCBIfam" id="NF001978">
    <property type="entry name" value="PRK00767.1"/>
    <property type="match status" value="1"/>
</dbReference>
<dbReference type="PANTHER" id="PTHR30055">
    <property type="entry name" value="HTH-TYPE TRANSCRIPTIONAL REGULATOR RUTR"/>
    <property type="match status" value="1"/>
</dbReference>
<keyword evidence="11" id="KW-1185">Reference proteome</keyword>
<keyword evidence="5 7" id="KW-0804">Transcription</keyword>
<dbReference type="AlphaFoldDB" id="A0A2R8A873"/>
<dbReference type="UniPathway" id="UPA00529"/>